<name>A0ACB8U2L8_9APHY</name>
<organism evidence="1 2">
    <name type="scientific">Irpex rosettiformis</name>
    <dbReference type="NCBI Taxonomy" id="378272"/>
    <lineage>
        <taxon>Eukaryota</taxon>
        <taxon>Fungi</taxon>
        <taxon>Dikarya</taxon>
        <taxon>Basidiomycota</taxon>
        <taxon>Agaricomycotina</taxon>
        <taxon>Agaricomycetes</taxon>
        <taxon>Polyporales</taxon>
        <taxon>Irpicaceae</taxon>
        <taxon>Irpex</taxon>
    </lineage>
</organism>
<protein>
    <submittedName>
        <fullName evidence="1">Uncharacterized protein</fullName>
    </submittedName>
</protein>
<dbReference type="EMBL" id="MU274914">
    <property type="protein sequence ID" value="KAI0088329.1"/>
    <property type="molecule type" value="Genomic_DNA"/>
</dbReference>
<evidence type="ECO:0000313" key="1">
    <source>
        <dbReference type="EMBL" id="KAI0088329.1"/>
    </source>
</evidence>
<reference evidence="1" key="1">
    <citation type="journal article" date="2021" name="Environ. Microbiol.">
        <title>Gene family expansions and transcriptome signatures uncover fungal adaptations to wood decay.</title>
        <authorList>
            <person name="Hage H."/>
            <person name="Miyauchi S."/>
            <person name="Viragh M."/>
            <person name="Drula E."/>
            <person name="Min B."/>
            <person name="Chaduli D."/>
            <person name="Navarro D."/>
            <person name="Favel A."/>
            <person name="Norest M."/>
            <person name="Lesage-Meessen L."/>
            <person name="Balint B."/>
            <person name="Merenyi Z."/>
            <person name="de Eugenio L."/>
            <person name="Morin E."/>
            <person name="Martinez A.T."/>
            <person name="Baldrian P."/>
            <person name="Stursova M."/>
            <person name="Martinez M.J."/>
            <person name="Novotny C."/>
            <person name="Magnuson J.K."/>
            <person name="Spatafora J.W."/>
            <person name="Maurice S."/>
            <person name="Pangilinan J."/>
            <person name="Andreopoulos W."/>
            <person name="LaButti K."/>
            <person name="Hundley H."/>
            <person name="Na H."/>
            <person name="Kuo A."/>
            <person name="Barry K."/>
            <person name="Lipzen A."/>
            <person name="Henrissat B."/>
            <person name="Riley R."/>
            <person name="Ahrendt S."/>
            <person name="Nagy L.G."/>
            <person name="Grigoriev I.V."/>
            <person name="Martin F."/>
            <person name="Rosso M.N."/>
        </authorList>
    </citation>
    <scope>NUCLEOTIDE SEQUENCE</scope>
    <source>
        <strain evidence="1">CBS 384.51</strain>
    </source>
</reference>
<keyword evidence="2" id="KW-1185">Reference proteome</keyword>
<comment type="caution">
    <text evidence="1">The sequence shown here is derived from an EMBL/GenBank/DDBJ whole genome shotgun (WGS) entry which is preliminary data.</text>
</comment>
<proteinExistence type="predicted"/>
<evidence type="ECO:0000313" key="2">
    <source>
        <dbReference type="Proteomes" id="UP001055072"/>
    </source>
</evidence>
<dbReference type="Proteomes" id="UP001055072">
    <property type="component" value="Unassembled WGS sequence"/>
</dbReference>
<accession>A0ACB8U2L8</accession>
<sequence length="429" mass="46659">MTNAQWHPCSFLSRFHLRLEIHRIYRCATGLSTIYWPARVVDSGLFGATHILSTFHNSFSNLYLAMVHLPALLSAISLAAVVPHTSFAAPNLTSLGITSQSTPGFKFPSLDTPALCASQNKTFEALFSVREEAPFFAEHISSSKRAISNLVSLVRTSGVWDKDHPIATSLDEIATDVQDIDVMFNRFIEFVDISSVLTLTTYGMLTPVITTLYGIHDHQDIISGLSRLPCGVGIEAKMKAVSVSTSQLFEEAVGVYETTCSISGEHFFQVWLVAQALDIHIALLYTVVSASYPGLFPEDGHINVFSALASILHEMNVDIPEADEVALRGVSLWTEKLASHAIEALTALKNGEQSAKAIREMALHVKISLVEQMESLKLGTASLRAAMERVGTDGFTEELAQKLKGMDTAMSGAGASQMVLQHVGEFAEA</sequence>
<gene>
    <name evidence="1" type="ORF">BDY19DRAFT_950355</name>
</gene>